<evidence type="ECO:0000256" key="1">
    <source>
        <dbReference type="ARBA" id="ARBA00006739"/>
    </source>
</evidence>
<dbReference type="CDD" id="cd04179">
    <property type="entry name" value="DPM_DPG-synthase_like"/>
    <property type="match status" value="1"/>
</dbReference>
<dbReference type="InterPro" id="IPR029044">
    <property type="entry name" value="Nucleotide-diphossugar_trans"/>
</dbReference>
<evidence type="ECO:0000259" key="3">
    <source>
        <dbReference type="Pfam" id="PF00535"/>
    </source>
</evidence>
<reference evidence="5" key="1">
    <citation type="journal article" date="2019" name="Int. J. Syst. Evol. Microbiol.">
        <title>The Global Catalogue of Microorganisms (GCM) 10K type strain sequencing project: providing services to taxonomists for standard genome sequencing and annotation.</title>
        <authorList>
            <consortium name="The Broad Institute Genomics Platform"/>
            <consortium name="The Broad Institute Genome Sequencing Center for Infectious Disease"/>
            <person name="Wu L."/>
            <person name="Ma J."/>
        </authorList>
    </citation>
    <scope>NUCLEOTIDE SEQUENCE [LARGE SCALE GENOMIC DNA]</scope>
    <source>
        <strain evidence="5">JCM 12165</strain>
    </source>
</reference>
<dbReference type="EMBL" id="JBHUCP010000006">
    <property type="protein sequence ID" value="MFD1529926.1"/>
    <property type="molecule type" value="Genomic_DNA"/>
</dbReference>
<dbReference type="Proteomes" id="UP001597145">
    <property type="component" value="Unassembled WGS sequence"/>
</dbReference>
<gene>
    <name evidence="4" type="ORF">ACFSCY_10775</name>
</gene>
<evidence type="ECO:0000313" key="5">
    <source>
        <dbReference type="Proteomes" id="UP001597145"/>
    </source>
</evidence>
<dbReference type="Gene3D" id="3.90.550.10">
    <property type="entry name" value="Spore Coat Polysaccharide Biosynthesis Protein SpsA, Chain A"/>
    <property type="match status" value="1"/>
</dbReference>
<feature type="compositionally biased region" description="Polar residues" evidence="2">
    <location>
        <begin position="297"/>
        <end position="309"/>
    </location>
</feature>
<name>A0ABW4FHC7_9PSEU</name>
<organism evidence="4 5">
    <name type="scientific">Pseudonocardia aurantiaca</name>
    <dbReference type="NCBI Taxonomy" id="75290"/>
    <lineage>
        <taxon>Bacteria</taxon>
        <taxon>Bacillati</taxon>
        <taxon>Actinomycetota</taxon>
        <taxon>Actinomycetes</taxon>
        <taxon>Pseudonocardiales</taxon>
        <taxon>Pseudonocardiaceae</taxon>
        <taxon>Pseudonocardia</taxon>
    </lineage>
</organism>
<proteinExistence type="inferred from homology"/>
<feature type="region of interest" description="Disordered" evidence="2">
    <location>
        <begin position="242"/>
        <end position="367"/>
    </location>
</feature>
<feature type="compositionally biased region" description="Basic and acidic residues" evidence="2">
    <location>
        <begin position="351"/>
        <end position="367"/>
    </location>
</feature>
<feature type="domain" description="Glycosyltransferase 2-like" evidence="3">
    <location>
        <begin position="10"/>
        <end position="135"/>
    </location>
</feature>
<sequence length="367" mass="38310">MQRNGNPRVSVVVPTRNEARNLEVVLPAIAAVRPAVHEIIVVDGNSVDGTVETAQRVLPWVRVINQTRKGKGNAMACGFEAATGDVIVMFDADGSADPAEIPAFVRALIEGADFAKGSRFVRGGGSDDITLLRKSGNAGLNGVANALFGTSYTDLCYGYNAFWADILPVLDLPATNLPAPAEGMIWGDGFEIETVLNCRVAAAGLKITEVPSMERERIFGQSNLRTFADGTRVLRTLAAERRRAQRHRAERVQVEESARALTPAGGIPIVPPAPEPGPGASLPAPGSHGAPVANGAAVTNGSPLTNGAPVTNGAGPHGAVVTNGSPAPNGAHASEVARRPVPQPRVVGPEQPRREGPRRLALEEEAS</sequence>
<protein>
    <submittedName>
        <fullName evidence="4">Glycosyltransferase family 2 protein</fullName>
    </submittedName>
</protein>
<dbReference type="RefSeq" id="WP_343975758.1">
    <property type="nucleotide sequence ID" value="NZ_BAAAJG010000008.1"/>
</dbReference>
<keyword evidence="5" id="KW-1185">Reference proteome</keyword>
<comment type="similarity">
    <text evidence="1">Belongs to the glycosyltransferase 2 family.</text>
</comment>
<accession>A0ABW4FHC7</accession>
<dbReference type="InterPro" id="IPR001173">
    <property type="entry name" value="Glyco_trans_2-like"/>
</dbReference>
<dbReference type="SUPFAM" id="SSF53448">
    <property type="entry name" value="Nucleotide-diphospho-sugar transferases"/>
    <property type="match status" value="1"/>
</dbReference>
<feature type="compositionally biased region" description="Low complexity" evidence="2">
    <location>
        <begin position="278"/>
        <end position="291"/>
    </location>
</feature>
<dbReference type="Pfam" id="PF00535">
    <property type="entry name" value="Glycos_transf_2"/>
    <property type="match status" value="1"/>
</dbReference>
<evidence type="ECO:0000313" key="4">
    <source>
        <dbReference type="EMBL" id="MFD1529926.1"/>
    </source>
</evidence>
<dbReference type="InterPro" id="IPR050256">
    <property type="entry name" value="Glycosyltransferase_2"/>
</dbReference>
<dbReference type="PANTHER" id="PTHR48090">
    <property type="entry name" value="UNDECAPRENYL-PHOSPHATE 4-DEOXY-4-FORMAMIDO-L-ARABINOSE TRANSFERASE-RELATED"/>
    <property type="match status" value="1"/>
</dbReference>
<dbReference type="PANTHER" id="PTHR48090:SF7">
    <property type="entry name" value="RFBJ PROTEIN"/>
    <property type="match status" value="1"/>
</dbReference>
<comment type="caution">
    <text evidence="4">The sequence shown here is derived from an EMBL/GenBank/DDBJ whole genome shotgun (WGS) entry which is preliminary data.</text>
</comment>
<evidence type="ECO:0000256" key="2">
    <source>
        <dbReference type="SAM" id="MobiDB-lite"/>
    </source>
</evidence>